<evidence type="ECO:0000256" key="7">
    <source>
        <dbReference type="ARBA" id="ARBA00022679"/>
    </source>
</evidence>
<organism evidence="14 15">
    <name type="scientific">Jimgerdemannia flammicorona</name>
    <dbReference type="NCBI Taxonomy" id="994334"/>
    <lineage>
        <taxon>Eukaryota</taxon>
        <taxon>Fungi</taxon>
        <taxon>Fungi incertae sedis</taxon>
        <taxon>Mucoromycota</taxon>
        <taxon>Mucoromycotina</taxon>
        <taxon>Endogonomycetes</taxon>
        <taxon>Endogonales</taxon>
        <taxon>Endogonaceae</taxon>
        <taxon>Jimgerdemannia</taxon>
    </lineage>
</organism>
<dbReference type="GO" id="GO:0006488">
    <property type="term" value="P:dolichol-linked oligosaccharide biosynthetic process"/>
    <property type="evidence" value="ECO:0007669"/>
    <property type="project" value="InterPro"/>
</dbReference>
<reference evidence="14 15" key="1">
    <citation type="journal article" date="2018" name="New Phytol.">
        <title>Phylogenomics of Endogonaceae and evolution of mycorrhizas within Mucoromycota.</title>
        <authorList>
            <person name="Chang Y."/>
            <person name="Desiro A."/>
            <person name="Na H."/>
            <person name="Sandor L."/>
            <person name="Lipzen A."/>
            <person name="Clum A."/>
            <person name="Barry K."/>
            <person name="Grigoriev I.V."/>
            <person name="Martin F.M."/>
            <person name="Stajich J.E."/>
            <person name="Smith M.E."/>
            <person name="Bonito G."/>
            <person name="Spatafora J.W."/>
        </authorList>
    </citation>
    <scope>NUCLEOTIDE SEQUENCE [LARGE SCALE GENOMIC DNA]</scope>
    <source>
        <strain evidence="14 15">GMNB39</strain>
    </source>
</reference>
<dbReference type="AlphaFoldDB" id="A0A433D0C4"/>
<evidence type="ECO:0000256" key="1">
    <source>
        <dbReference type="ARBA" id="ARBA00004240"/>
    </source>
</evidence>
<accession>A0A433D0C4</accession>
<evidence type="ECO:0000256" key="5">
    <source>
        <dbReference type="ARBA" id="ARBA00017468"/>
    </source>
</evidence>
<evidence type="ECO:0000256" key="11">
    <source>
        <dbReference type="ARBA" id="ARBA00048184"/>
    </source>
</evidence>
<name>A0A433D0C4_9FUNG</name>
<dbReference type="GO" id="GO:0005783">
    <property type="term" value="C:endoplasmic reticulum"/>
    <property type="evidence" value="ECO:0007669"/>
    <property type="project" value="UniProtKB-SubCell"/>
</dbReference>
<comment type="subcellular location">
    <subcellularLocation>
        <location evidence="1 12">Endoplasmic reticulum</location>
    </subcellularLocation>
</comment>
<dbReference type="PANTHER" id="PTHR12867:SF6">
    <property type="entry name" value="N-ACETYLGLUCOSAMINYLDIPHOSPHODOLICHOL N-ACETYLGLUCOSAMINYLTRANSFERASE"/>
    <property type="match status" value="1"/>
</dbReference>
<dbReference type="Gene3D" id="3.40.50.2000">
    <property type="entry name" value="Glycogen Phosphorylase B"/>
    <property type="match status" value="1"/>
</dbReference>
<comment type="similarity">
    <text evidence="2 12">Belongs to the glycosyltransferase 28 family.</text>
</comment>
<comment type="catalytic activity">
    <reaction evidence="11">
        <text>an N-acetyl-alpha-D-glucosaminyl-diphospho-di-trans,poly-cis-dolichol + UDP-N-acetyl-alpha-D-glucosamine = an N,N'-diacetylchitobiosyl-diphospho-di-trans,poly-cis-dolichol + UDP + H(+)</text>
        <dbReference type="Rhea" id="RHEA:23380"/>
        <dbReference type="Rhea" id="RHEA-COMP:19507"/>
        <dbReference type="Rhea" id="RHEA-COMP:19510"/>
        <dbReference type="ChEBI" id="CHEBI:15378"/>
        <dbReference type="ChEBI" id="CHEBI:57269"/>
        <dbReference type="ChEBI" id="CHEBI:57705"/>
        <dbReference type="ChEBI" id="CHEBI:58223"/>
        <dbReference type="ChEBI" id="CHEBI:58427"/>
        <dbReference type="EC" id="2.4.1.141"/>
    </reaction>
</comment>
<evidence type="ECO:0000256" key="3">
    <source>
        <dbReference type="ARBA" id="ARBA00011198"/>
    </source>
</evidence>
<dbReference type="Proteomes" id="UP000268093">
    <property type="component" value="Unassembled WGS sequence"/>
</dbReference>
<dbReference type="PANTHER" id="PTHR12867">
    <property type="entry name" value="GLYCOSYL TRANSFERASE-RELATED"/>
    <property type="match status" value="1"/>
</dbReference>
<proteinExistence type="inferred from homology"/>
<dbReference type="Pfam" id="PF04101">
    <property type="entry name" value="Glyco_tran_28_C"/>
    <property type="match status" value="1"/>
</dbReference>
<evidence type="ECO:0000313" key="14">
    <source>
        <dbReference type="EMBL" id="RUP44261.1"/>
    </source>
</evidence>
<evidence type="ECO:0000256" key="4">
    <source>
        <dbReference type="ARBA" id="ARBA00012614"/>
    </source>
</evidence>
<keyword evidence="7 12" id="KW-0808">Transferase</keyword>
<feature type="domain" description="Glycosyl transferase family 28 C-terminal" evidence="13">
    <location>
        <begin position="5"/>
        <end position="48"/>
    </location>
</feature>
<evidence type="ECO:0000256" key="12">
    <source>
        <dbReference type="RuleBase" id="RU362128"/>
    </source>
</evidence>
<evidence type="ECO:0000313" key="15">
    <source>
        <dbReference type="Proteomes" id="UP000268093"/>
    </source>
</evidence>
<evidence type="ECO:0000259" key="13">
    <source>
        <dbReference type="Pfam" id="PF04101"/>
    </source>
</evidence>
<dbReference type="InterPro" id="IPR039042">
    <property type="entry name" value="Alg13-like"/>
</dbReference>
<keyword evidence="6 12" id="KW-0328">Glycosyltransferase</keyword>
<evidence type="ECO:0000256" key="2">
    <source>
        <dbReference type="ARBA" id="ARBA00006962"/>
    </source>
</evidence>
<keyword evidence="8 12" id="KW-0256">Endoplasmic reticulum</keyword>
<keyword evidence="15" id="KW-1185">Reference proteome</keyword>
<dbReference type="EMBL" id="RBNI01009253">
    <property type="protein sequence ID" value="RUP44261.1"/>
    <property type="molecule type" value="Genomic_DNA"/>
</dbReference>
<dbReference type="EC" id="2.4.1.141" evidence="4 12"/>
<protein>
    <recommendedName>
        <fullName evidence="5 12">UDP-N-acetylglucosamine transferase subunit ALG13</fullName>
        <ecNumber evidence="4 12">2.4.1.141</ecNumber>
    </recommendedName>
    <alternativeName>
        <fullName evidence="10 12">Asparagine-linked glycosylation protein 13</fullName>
    </alternativeName>
</protein>
<evidence type="ECO:0000256" key="8">
    <source>
        <dbReference type="ARBA" id="ARBA00022824"/>
    </source>
</evidence>
<comment type="subunit">
    <text evidence="3 12">Heterodimer with ALG14 to form a functional enzyme.</text>
</comment>
<dbReference type="GO" id="GO:0004577">
    <property type="term" value="F:N-acetylglucosaminyldiphosphodolichol N-acetylglucosaminyltransferase activity"/>
    <property type="evidence" value="ECO:0007669"/>
    <property type="project" value="UniProtKB-EC"/>
</dbReference>
<comment type="function">
    <text evidence="9 12">Involved in protein N-glycosylation. Essential for the second step of the dolichol-linked oligosaccharide pathway.</text>
</comment>
<dbReference type="OrthoDB" id="20273at2759"/>
<sequence length="77" mass="8506">MDLDAGSGSILESLRLQKPLIVVANETLMDNHQDELAEALQEEGYLVYSTCRLVTFAGAFVQALRVRTLGGFRCWSS</sequence>
<evidence type="ECO:0000256" key="9">
    <source>
        <dbReference type="ARBA" id="ARBA00024804"/>
    </source>
</evidence>
<comment type="caution">
    <text evidence="14">The sequence shown here is derived from an EMBL/GenBank/DDBJ whole genome shotgun (WGS) entry which is preliminary data.</text>
</comment>
<gene>
    <name evidence="12" type="primary">ALG13</name>
    <name evidence="14" type="ORF">BC936DRAFT_149703</name>
</gene>
<evidence type="ECO:0000256" key="10">
    <source>
        <dbReference type="ARBA" id="ARBA00032061"/>
    </source>
</evidence>
<evidence type="ECO:0000256" key="6">
    <source>
        <dbReference type="ARBA" id="ARBA00022676"/>
    </source>
</evidence>
<dbReference type="InterPro" id="IPR007235">
    <property type="entry name" value="Glyco_trans_28_C"/>
</dbReference>